<name>A0AAD7BK13_9AGAR</name>
<evidence type="ECO:0000313" key="2">
    <source>
        <dbReference type="Proteomes" id="UP001221142"/>
    </source>
</evidence>
<gene>
    <name evidence="1" type="ORF">FB45DRAFT_925825</name>
</gene>
<sequence>MAATRADYQKQYDLVRGPDGAVLYALAARPALTLPSEVISTIFLFSLPDDEFIAPKPNEAPLSLISICKRWRVIAVNTPAVWASLSIDITWLPAMDDWIHPDEWIDLDEDELEYVYGEDIFLQWISRAKRMPLSIKIPKDSPVYDMDCLLQEIAELAAQWQNVCFFVDPDYVDLLFPVDSKFPMLRKFILDCAEGIYPPPTLEDATMLREICISGAATPISVARCIGIIEEGINLVDCSFFLTPDQPIALLPRVANLQHLALHEQAQTGAPLLAMSVLRNLTLPALKNLALKFVNPGRRPPVDITEFISFASRSSLQLESLTLCLMPVSEVDLLSCLAHVPSVFTLRLQLPASMTTFLERLASDGHFLPRLRFLYLVNFSSSQHNTPCTYKSPRPNSMLTMLDSRCRGPVNSRACLQLVHFRHAGTQAMNHFTTVVKSDPVHQALEKEGIDFVYERLPRALRHKDWWLD</sequence>
<accession>A0AAD7BK13</accession>
<comment type="caution">
    <text evidence="1">The sequence shown here is derived from an EMBL/GenBank/DDBJ whole genome shotgun (WGS) entry which is preliminary data.</text>
</comment>
<organism evidence="1 2">
    <name type="scientific">Roridomyces roridus</name>
    <dbReference type="NCBI Taxonomy" id="1738132"/>
    <lineage>
        <taxon>Eukaryota</taxon>
        <taxon>Fungi</taxon>
        <taxon>Dikarya</taxon>
        <taxon>Basidiomycota</taxon>
        <taxon>Agaricomycotina</taxon>
        <taxon>Agaricomycetes</taxon>
        <taxon>Agaricomycetidae</taxon>
        <taxon>Agaricales</taxon>
        <taxon>Marasmiineae</taxon>
        <taxon>Mycenaceae</taxon>
        <taxon>Roridomyces</taxon>
    </lineage>
</organism>
<keyword evidence="2" id="KW-1185">Reference proteome</keyword>
<dbReference type="Proteomes" id="UP001221142">
    <property type="component" value="Unassembled WGS sequence"/>
</dbReference>
<evidence type="ECO:0000313" key="1">
    <source>
        <dbReference type="EMBL" id="KAJ7623502.1"/>
    </source>
</evidence>
<protein>
    <recommendedName>
        <fullName evidence="3">F-box domain-containing protein</fullName>
    </recommendedName>
</protein>
<proteinExistence type="predicted"/>
<reference evidence="1" key="1">
    <citation type="submission" date="2023-03" db="EMBL/GenBank/DDBJ databases">
        <title>Massive genome expansion in bonnet fungi (Mycena s.s.) driven by repeated elements and novel gene families across ecological guilds.</title>
        <authorList>
            <consortium name="Lawrence Berkeley National Laboratory"/>
            <person name="Harder C.B."/>
            <person name="Miyauchi S."/>
            <person name="Viragh M."/>
            <person name="Kuo A."/>
            <person name="Thoen E."/>
            <person name="Andreopoulos B."/>
            <person name="Lu D."/>
            <person name="Skrede I."/>
            <person name="Drula E."/>
            <person name="Henrissat B."/>
            <person name="Morin E."/>
            <person name="Kohler A."/>
            <person name="Barry K."/>
            <person name="LaButti K."/>
            <person name="Morin E."/>
            <person name="Salamov A."/>
            <person name="Lipzen A."/>
            <person name="Mereny Z."/>
            <person name="Hegedus B."/>
            <person name="Baldrian P."/>
            <person name="Stursova M."/>
            <person name="Weitz H."/>
            <person name="Taylor A."/>
            <person name="Grigoriev I.V."/>
            <person name="Nagy L.G."/>
            <person name="Martin F."/>
            <person name="Kauserud H."/>
        </authorList>
    </citation>
    <scope>NUCLEOTIDE SEQUENCE</scope>
    <source>
        <strain evidence="1">9284</strain>
    </source>
</reference>
<dbReference type="EMBL" id="JARKIF010000014">
    <property type="protein sequence ID" value="KAJ7623502.1"/>
    <property type="molecule type" value="Genomic_DNA"/>
</dbReference>
<evidence type="ECO:0008006" key="3">
    <source>
        <dbReference type="Google" id="ProtNLM"/>
    </source>
</evidence>
<dbReference type="AlphaFoldDB" id="A0AAD7BK13"/>